<dbReference type="EMBL" id="MNCJ02000320">
    <property type="protein sequence ID" value="KAF5805745.1"/>
    <property type="molecule type" value="Genomic_DNA"/>
</dbReference>
<dbReference type="InterPro" id="IPR016177">
    <property type="entry name" value="DNA-bd_dom_sf"/>
</dbReference>
<dbReference type="Pfam" id="PF01429">
    <property type="entry name" value="MBD"/>
    <property type="match status" value="1"/>
</dbReference>
<keyword evidence="6" id="KW-0863">Zinc-finger</keyword>
<keyword evidence="5" id="KW-0539">Nucleus</keyword>
<keyword evidence="11" id="KW-1185">Reference proteome</keyword>
<feature type="region of interest" description="Disordered" evidence="7">
    <location>
        <begin position="342"/>
        <end position="376"/>
    </location>
</feature>
<feature type="domain" description="C2H2-type" evidence="8">
    <location>
        <begin position="582"/>
        <end position="610"/>
    </location>
</feature>
<dbReference type="PANTHER" id="PTHR37701">
    <property type="entry name" value="METHYL-CPG-BINDING DOMAIN-CONTAINING PROTEIN 8"/>
    <property type="match status" value="1"/>
</dbReference>
<feature type="region of interest" description="Disordered" evidence="7">
    <location>
        <begin position="146"/>
        <end position="165"/>
    </location>
</feature>
<dbReference type="InterPro" id="IPR013087">
    <property type="entry name" value="Znf_C2H2_type"/>
</dbReference>
<evidence type="ECO:0000259" key="8">
    <source>
        <dbReference type="PROSITE" id="PS50157"/>
    </source>
</evidence>
<dbReference type="GO" id="GO:0003677">
    <property type="term" value="F:DNA binding"/>
    <property type="evidence" value="ECO:0007669"/>
    <property type="project" value="UniProtKB-KW"/>
</dbReference>
<evidence type="ECO:0000256" key="2">
    <source>
        <dbReference type="ARBA" id="ARBA00023015"/>
    </source>
</evidence>
<proteinExistence type="predicted"/>
<evidence type="ECO:0000259" key="9">
    <source>
        <dbReference type="PROSITE" id="PS50982"/>
    </source>
</evidence>
<keyword evidence="3" id="KW-0238">DNA-binding</keyword>
<keyword evidence="6" id="KW-0862">Zinc</keyword>
<keyword evidence="6" id="KW-0479">Metal-binding</keyword>
<dbReference type="Proteomes" id="UP000215914">
    <property type="component" value="Unassembled WGS sequence"/>
</dbReference>
<evidence type="ECO:0000313" key="10">
    <source>
        <dbReference type="EMBL" id="KAF5805745.1"/>
    </source>
</evidence>
<feature type="domain" description="C2H2-type" evidence="8">
    <location>
        <begin position="627"/>
        <end position="654"/>
    </location>
</feature>
<dbReference type="PANTHER" id="PTHR37701:SF20">
    <property type="entry name" value="ZINC FINGER, C2H2-LIKE, DNA-BINDING DOMAIN PROTEIN-RELATED"/>
    <property type="match status" value="1"/>
</dbReference>
<name>A0A9K3NMX5_HELAN</name>
<dbReference type="SUPFAM" id="SSF54171">
    <property type="entry name" value="DNA-binding domain"/>
    <property type="match status" value="1"/>
</dbReference>
<dbReference type="PROSITE" id="PS50982">
    <property type="entry name" value="MBD"/>
    <property type="match status" value="1"/>
</dbReference>
<dbReference type="InterPro" id="IPR001739">
    <property type="entry name" value="Methyl_CpG_DNA-bd"/>
</dbReference>
<dbReference type="GO" id="GO:0005634">
    <property type="term" value="C:nucleus"/>
    <property type="evidence" value="ECO:0007669"/>
    <property type="project" value="UniProtKB-SubCell"/>
</dbReference>
<evidence type="ECO:0000256" key="4">
    <source>
        <dbReference type="ARBA" id="ARBA00023163"/>
    </source>
</evidence>
<gene>
    <name evidence="10" type="ORF">HanXRQr2_Chr05g0213111</name>
</gene>
<protein>
    <submittedName>
        <fullName evidence="10">Transcription factor C2H2 family</fullName>
    </submittedName>
</protein>
<evidence type="ECO:0000256" key="5">
    <source>
        <dbReference type="ARBA" id="ARBA00023242"/>
    </source>
</evidence>
<reference evidence="10" key="2">
    <citation type="submission" date="2020-06" db="EMBL/GenBank/DDBJ databases">
        <title>Helianthus annuus Genome sequencing and assembly Release 2.</title>
        <authorList>
            <person name="Gouzy J."/>
            <person name="Langlade N."/>
            <person name="Munos S."/>
        </authorList>
    </citation>
    <scope>NUCLEOTIDE SEQUENCE</scope>
    <source>
        <tissue evidence="10">Leaves</tissue>
    </source>
</reference>
<keyword evidence="4" id="KW-0804">Transcription</keyword>
<dbReference type="Gramene" id="mRNA:HanXRQr2_Chr05g0213111">
    <property type="protein sequence ID" value="mRNA:HanXRQr2_Chr05g0213111"/>
    <property type="gene ID" value="HanXRQr2_Chr05g0213111"/>
</dbReference>
<dbReference type="GO" id="GO:0008270">
    <property type="term" value="F:zinc ion binding"/>
    <property type="evidence" value="ECO:0007669"/>
    <property type="project" value="UniProtKB-KW"/>
</dbReference>
<organism evidence="10 11">
    <name type="scientific">Helianthus annuus</name>
    <name type="common">Common sunflower</name>
    <dbReference type="NCBI Taxonomy" id="4232"/>
    <lineage>
        <taxon>Eukaryota</taxon>
        <taxon>Viridiplantae</taxon>
        <taxon>Streptophyta</taxon>
        <taxon>Embryophyta</taxon>
        <taxon>Tracheophyta</taxon>
        <taxon>Spermatophyta</taxon>
        <taxon>Magnoliopsida</taxon>
        <taxon>eudicotyledons</taxon>
        <taxon>Gunneridae</taxon>
        <taxon>Pentapetalae</taxon>
        <taxon>asterids</taxon>
        <taxon>campanulids</taxon>
        <taxon>Asterales</taxon>
        <taxon>Asteraceae</taxon>
        <taxon>Asteroideae</taxon>
        <taxon>Heliantheae alliance</taxon>
        <taxon>Heliantheae</taxon>
        <taxon>Helianthus</taxon>
    </lineage>
</organism>
<dbReference type="SMART" id="SM00355">
    <property type="entry name" value="ZnF_C2H2"/>
    <property type="match status" value="2"/>
</dbReference>
<reference evidence="10" key="1">
    <citation type="journal article" date="2017" name="Nature">
        <title>The sunflower genome provides insights into oil metabolism, flowering and Asterid evolution.</title>
        <authorList>
            <person name="Badouin H."/>
            <person name="Gouzy J."/>
            <person name="Grassa C.J."/>
            <person name="Murat F."/>
            <person name="Staton S.E."/>
            <person name="Cottret L."/>
            <person name="Lelandais-Briere C."/>
            <person name="Owens G.L."/>
            <person name="Carrere S."/>
            <person name="Mayjonade B."/>
            <person name="Legrand L."/>
            <person name="Gill N."/>
            <person name="Kane N.C."/>
            <person name="Bowers J.E."/>
            <person name="Hubner S."/>
            <person name="Bellec A."/>
            <person name="Berard A."/>
            <person name="Berges H."/>
            <person name="Blanchet N."/>
            <person name="Boniface M.C."/>
            <person name="Brunel D."/>
            <person name="Catrice O."/>
            <person name="Chaidir N."/>
            <person name="Claudel C."/>
            <person name="Donnadieu C."/>
            <person name="Faraut T."/>
            <person name="Fievet G."/>
            <person name="Helmstetter N."/>
            <person name="King M."/>
            <person name="Knapp S.J."/>
            <person name="Lai Z."/>
            <person name="Le Paslier M.C."/>
            <person name="Lippi Y."/>
            <person name="Lorenzon L."/>
            <person name="Mandel J.R."/>
            <person name="Marage G."/>
            <person name="Marchand G."/>
            <person name="Marquand E."/>
            <person name="Bret-Mestries E."/>
            <person name="Morien E."/>
            <person name="Nambeesan S."/>
            <person name="Nguyen T."/>
            <person name="Pegot-Espagnet P."/>
            <person name="Pouilly N."/>
            <person name="Raftis F."/>
            <person name="Sallet E."/>
            <person name="Schiex T."/>
            <person name="Thomas J."/>
            <person name="Vandecasteele C."/>
            <person name="Vares D."/>
            <person name="Vear F."/>
            <person name="Vautrin S."/>
            <person name="Crespi M."/>
            <person name="Mangin B."/>
            <person name="Burke J.M."/>
            <person name="Salse J."/>
            <person name="Munos S."/>
            <person name="Vincourt P."/>
            <person name="Rieseberg L.H."/>
            <person name="Langlade N.B."/>
        </authorList>
    </citation>
    <scope>NUCLEOTIDE SEQUENCE</scope>
    <source>
        <tissue evidence="10">Leaves</tissue>
    </source>
</reference>
<dbReference type="InterPro" id="IPR037472">
    <property type="entry name" value="MBD8"/>
</dbReference>
<evidence type="ECO:0000256" key="1">
    <source>
        <dbReference type="ARBA" id="ARBA00004123"/>
    </source>
</evidence>
<evidence type="ECO:0000256" key="6">
    <source>
        <dbReference type="PROSITE-ProRule" id="PRU00042"/>
    </source>
</evidence>
<feature type="domain" description="MBD" evidence="9">
    <location>
        <begin position="450"/>
        <end position="526"/>
    </location>
</feature>
<dbReference type="Pfam" id="PF02389">
    <property type="entry name" value="Cornifin"/>
    <property type="match status" value="1"/>
</dbReference>
<keyword evidence="2" id="KW-0805">Transcription regulation</keyword>
<sequence length="1471" mass="162710">MATVAPGSATVDPDRSPPLCLDSIPAVDLRLLSQSELHSLSQCSNSSSDLHRCDDVVIPKIDRSVFNESAGSRKQTYSRLRLAPPDSSAATTIHRRMPRIRASRTLASNVVNDPEQAENSQIVGVLKELFSSDSSFQDLPPVEVDKENESNAVAPESLNTKAAESLDTEAPELLETKAPGLLHTKAPELLDTEAPESLETEAPELLHTEAPELFDTEAPELFDTKAPELFDTEAPESLETEAPELLETKAPELLHTEAPELLHTEAPKVLETVAPELLETEAPASLGAPELLETEAPESFGAPELLETVAAESLAAPESLGAPELSEIGPFEFIDSDTEAPKFFKPQMPRKRGRPRKDENAVSIRPPAAKRMRDSNSTVKKVVVYDDDKDREIVNSRGEKVNLMNLGRLEDPYGPEIRRRTEGLSTSDELLGFLRGLNGQWGTTRKKRRVVDASDFGDALPKGWKLSLCIKKKEGHLWIFCRRYISPSGRQFESCKDISMYLLSILGEENMDEPNHPHINNHDDSALKESSGNAANLYAQEDLERNSTDHNSSTPPISLPADCEKQIKYGIVGPMNAHVDVYKCLKCYLIFEGKNELWDHKSLSHKDEQSQLGSSIPDWSIVIGGIFNCNLCHKTFYEINQYNGHIGTHATDENKTAEKSVDSVSVSAETDHDHRMSFVTESNKIDEFAHDLDMNEDVLLEESGDGIGNKCVNDNNALETDKAPVVSVSVSVSKPECDLDQDIVVRSIDQDSGSETRVQSSSICEEKGFQPDINDTRIYSSFDELTTEKGNVVYNESSGVFHGVSNGQDAVSETRVHTSSICEEKGYREKINDVHMSSSFDEFTSEKGKVLNNESSSGVFHGISYGQDAVSEARVQTKGFRENINDTHIFSPFGVLTSEKGKVVNKDSSSGVFHGISNGQDAVSETRVHTSSICEEKGYREKINDMHMSSSFDEFTSEKGKVVNNESSSGVFHGITYGQDAVSEAKVQTKGFRENINDTHIFTPFGVLTSEKGKVVNKDSSSGVFHNHLGRDQARLAETKKLSESENLSLFSNTLNIAVDNSKKQDSFQKLGFASVDQVAHGFDENRFSYNMSSSKLDEPYGVRNREFDRYVGKEHVNKEYVQIKNAEKSGEANLNEYQVFRNNDSINNEVVSLGSSSQNGLNANVMNFNPGKNIEFSSLVPPGNNQAFGFQDGLKFDDIFGDKFDENIHELSLAFGNPNSLYEDTVGVSEQKKDGLNCSSRVSSKINDTFDVQTDLSMVNNSMVQDLKRGNETRGFQNNDNSVYPGRTWGDFKSDEFRNSEGKKFMMGSGSNQMWKTPQGNHLQSGLVNSNAPIQSPNFHSFDIMSQKAQDGLFRQHTERYNQSRSEPVEFRFLTDRSEHNPHALQSGSRVFPYNYNTGIDQGFDSSFWMGKNAMMPPNMSGRNVITSICAWCRNAFHLPAMAIHQQTQAGVGSLCPNCSAGISGQVNML</sequence>
<comment type="subcellular location">
    <subcellularLocation>
        <location evidence="1">Nucleus</location>
    </subcellularLocation>
</comment>
<evidence type="ECO:0000313" key="11">
    <source>
        <dbReference type="Proteomes" id="UP000215914"/>
    </source>
</evidence>
<dbReference type="Gene3D" id="3.30.890.10">
    <property type="entry name" value="Methyl-cpg-binding Protein 2, Chain A"/>
    <property type="match status" value="1"/>
</dbReference>
<evidence type="ECO:0000256" key="7">
    <source>
        <dbReference type="SAM" id="MobiDB-lite"/>
    </source>
</evidence>
<evidence type="ECO:0000256" key="3">
    <source>
        <dbReference type="ARBA" id="ARBA00023125"/>
    </source>
</evidence>
<dbReference type="PROSITE" id="PS00028">
    <property type="entry name" value="ZINC_FINGER_C2H2_1"/>
    <property type="match status" value="2"/>
</dbReference>
<dbReference type="PROSITE" id="PS50157">
    <property type="entry name" value="ZINC_FINGER_C2H2_2"/>
    <property type="match status" value="2"/>
</dbReference>
<accession>A0A9K3NMX5</accession>
<comment type="caution">
    <text evidence="10">The sequence shown here is derived from an EMBL/GenBank/DDBJ whole genome shotgun (WGS) entry which is preliminary data.</text>
</comment>